<evidence type="ECO:0000313" key="1">
    <source>
        <dbReference type="EMBL" id="WPJ96278.1"/>
    </source>
</evidence>
<organism evidence="1 2">
    <name type="scientific">Coraliomargarita algicola</name>
    <dbReference type="NCBI Taxonomy" id="3092156"/>
    <lineage>
        <taxon>Bacteria</taxon>
        <taxon>Pseudomonadati</taxon>
        <taxon>Verrucomicrobiota</taxon>
        <taxon>Opitutia</taxon>
        <taxon>Puniceicoccales</taxon>
        <taxon>Coraliomargaritaceae</taxon>
        <taxon>Coraliomargarita</taxon>
    </lineage>
</organism>
<gene>
    <name evidence="1" type="ORF">SH580_01000</name>
</gene>
<evidence type="ECO:0000313" key="2">
    <source>
        <dbReference type="Proteomes" id="UP001324993"/>
    </source>
</evidence>
<accession>A0ABZ0RMF1</accession>
<keyword evidence="2" id="KW-1185">Reference proteome</keyword>
<reference evidence="1 2" key="1">
    <citation type="submission" date="2023-11" db="EMBL/GenBank/DDBJ databases">
        <title>Coraliomargarita sp. nov., isolated from marine algae.</title>
        <authorList>
            <person name="Lee J.K."/>
            <person name="Baek J.H."/>
            <person name="Kim J.M."/>
            <person name="Choi D.G."/>
            <person name="Jeon C.O."/>
        </authorList>
    </citation>
    <scope>NUCLEOTIDE SEQUENCE [LARGE SCALE GENOMIC DNA]</scope>
    <source>
        <strain evidence="1 2">J2-16</strain>
    </source>
</reference>
<dbReference type="EMBL" id="CP138858">
    <property type="protein sequence ID" value="WPJ96278.1"/>
    <property type="molecule type" value="Genomic_DNA"/>
</dbReference>
<protein>
    <submittedName>
        <fullName evidence="1">Uncharacterized protein</fullName>
    </submittedName>
</protein>
<proteinExistence type="predicted"/>
<name>A0ABZ0RMF1_9BACT</name>
<dbReference type="RefSeq" id="WP_319833141.1">
    <property type="nucleotide sequence ID" value="NZ_CP138858.1"/>
</dbReference>
<sequence length="83" mass="9089">MTFNKILAISSFVNYTSDSLQVTFGEETVELPAGLFVVVNSQVPVNGGLVSFDLKDDEGLLIHQNRMLGQPTARQTVFIYPAV</sequence>
<dbReference type="Proteomes" id="UP001324993">
    <property type="component" value="Chromosome"/>
</dbReference>